<dbReference type="Pfam" id="PF03597">
    <property type="entry name" value="FixS"/>
    <property type="match status" value="1"/>
</dbReference>
<keyword evidence="2" id="KW-1185">Reference proteome</keyword>
<evidence type="ECO:0000313" key="1">
    <source>
        <dbReference type="EMBL" id="REG27601.1"/>
    </source>
</evidence>
<dbReference type="EMBL" id="QUMX01000069">
    <property type="protein sequence ID" value="REG27601.1"/>
    <property type="molecule type" value="Genomic_DNA"/>
</dbReference>
<proteinExistence type="predicted"/>
<protein>
    <submittedName>
        <fullName evidence="1">Cbb3-type cytochrome oxidase maturation protein</fullName>
    </submittedName>
</protein>
<organism evidence="1 2">
    <name type="scientific">Paracoccus versutus</name>
    <name type="common">Thiobacillus versutus</name>
    <dbReference type="NCBI Taxonomy" id="34007"/>
    <lineage>
        <taxon>Bacteria</taxon>
        <taxon>Pseudomonadati</taxon>
        <taxon>Pseudomonadota</taxon>
        <taxon>Alphaproteobacteria</taxon>
        <taxon>Rhodobacterales</taxon>
        <taxon>Paracoccaceae</taxon>
        <taxon>Paracoccus</taxon>
    </lineage>
</organism>
<name>A0AAQ0KIV5_PARVE</name>
<dbReference type="NCBIfam" id="TIGR00847">
    <property type="entry name" value="ccoS"/>
    <property type="match status" value="1"/>
</dbReference>
<dbReference type="InterPro" id="IPR004714">
    <property type="entry name" value="Cyt_oxidase_maturation_cbb3"/>
</dbReference>
<gene>
    <name evidence="1" type="ORF">ATH84_106921</name>
</gene>
<dbReference type="Proteomes" id="UP000256794">
    <property type="component" value="Unassembled WGS sequence"/>
</dbReference>
<dbReference type="AlphaFoldDB" id="A0AAQ0KIV5"/>
<dbReference type="RefSeq" id="WP_036760647.1">
    <property type="nucleotide sequence ID" value="NZ_CP035284.1"/>
</dbReference>
<reference evidence="1 2" key="1">
    <citation type="submission" date="2018-08" db="EMBL/GenBank/DDBJ databases">
        <title>Genomic Encyclopedia of Archaeal and Bacterial Type Strains, Phase II (KMG-II): from individual species to whole genera.</title>
        <authorList>
            <person name="Goeker M."/>
        </authorList>
    </citation>
    <scope>NUCLEOTIDE SEQUENCE [LARGE SCALE GENOMIC DNA]</scope>
    <source>
        <strain evidence="1 2">DSM 582</strain>
    </source>
</reference>
<sequence>MSLALLIPLSLAMGLSGLAAFLWALRNREFKGLDGAAWRVLMTGDEGEGGHGAPAAEAEQAERIEIADGRFVVGADLLATAFGSRPRPPKP</sequence>
<accession>A0AAQ0KIV5</accession>
<evidence type="ECO:0000313" key="2">
    <source>
        <dbReference type="Proteomes" id="UP000256794"/>
    </source>
</evidence>
<comment type="caution">
    <text evidence="1">The sequence shown here is derived from an EMBL/GenBank/DDBJ whole genome shotgun (WGS) entry which is preliminary data.</text>
</comment>